<proteinExistence type="predicted"/>
<evidence type="ECO:0000256" key="2">
    <source>
        <dbReference type="ARBA" id="ARBA00022801"/>
    </source>
</evidence>
<comment type="cofactor">
    <cofactor evidence="1">
        <name>Mg(2+)</name>
        <dbReference type="ChEBI" id="CHEBI:18420"/>
    </cofactor>
</comment>
<keyword evidence="5" id="KW-1185">Reference proteome</keyword>
<dbReference type="GO" id="GO:0016787">
    <property type="term" value="F:hydrolase activity"/>
    <property type="evidence" value="ECO:0007669"/>
    <property type="project" value="UniProtKB-KW"/>
</dbReference>
<dbReference type="InterPro" id="IPR000086">
    <property type="entry name" value="NUDIX_hydrolase_dom"/>
</dbReference>
<dbReference type="Proteomes" id="UP000318313">
    <property type="component" value="Chromosome"/>
</dbReference>
<reference evidence="4 5" key="1">
    <citation type="submission" date="2019-03" db="EMBL/GenBank/DDBJ databases">
        <title>Deep-cultivation of Planctomycetes and their phenomic and genomic characterization uncovers novel biology.</title>
        <authorList>
            <person name="Wiegand S."/>
            <person name="Jogler M."/>
            <person name="Boedeker C."/>
            <person name="Pinto D."/>
            <person name="Vollmers J."/>
            <person name="Rivas-Marin E."/>
            <person name="Kohn T."/>
            <person name="Peeters S.H."/>
            <person name="Heuer A."/>
            <person name="Rast P."/>
            <person name="Oberbeckmann S."/>
            <person name="Bunk B."/>
            <person name="Jeske O."/>
            <person name="Meyerdierks A."/>
            <person name="Storesund J.E."/>
            <person name="Kallscheuer N."/>
            <person name="Luecker S."/>
            <person name="Lage O.M."/>
            <person name="Pohl T."/>
            <person name="Merkel B.J."/>
            <person name="Hornburger P."/>
            <person name="Mueller R.-W."/>
            <person name="Bruemmer F."/>
            <person name="Labrenz M."/>
            <person name="Spormann A.M."/>
            <person name="Op den Camp H."/>
            <person name="Overmann J."/>
            <person name="Amann R."/>
            <person name="Jetten M.S.M."/>
            <person name="Mascher T."/>
            <person name="Medema M.H."/>
            <person name="Devos D.P."/>
            <person name="Kaster A.-K."/>
            <person name="Ovreas L."/>
            <person name="Rohde M."/>
            <person name="Galperin M.Y."/>
            <person name="Jogler C."/>
        </authorList>
    </citation>
    <scope>NUCLEOTIDE SEQUENCE [LARGE SCALE GENOMIC DNA]</scope>
    <source>
        <strain evidence="4 5">Enr17</strain>
    </source>
</reference>
<name>A0A518ILP6_9PLAN</name>
<keyword evidence="2 4" id="KW-0378">Hydrolase</keyword>
<dbReference type="InterPro" id="IPR020084">
    <property type="entry name" value="NUDIX_hydrolase_CS"/>
</dbReference>
<dbReference type="PROSITE" id="PS00893">
    <property type="entry name" value="NUDIX_BOX"/>
    <property type="match status" value="1"/>
</dbReference>
<feature type="domain" description="Nudix hydrolase" evidence="3">
    <location>
        <begin position="14"/>
        <end position="154"/>
    </location>
</feature>
<dbReference type="CDD" id="cd04688">
    <property type="entry name" value="NUDIX_Hydrolase"/>
    <property type="match status" value="1"/>
</dbReference>
<accession>A0A518ILP6</accession>
<dbReference type="EMBL" id="CP037452">
    <property type="protein sequence ID" value="QDV54018.1"/>
    <property type="molecule type" value="Genomic_DNA"/>
</dbReference>
<gene>
    <name evidence="4" type="ORF">Enr17x_61010</name>
</gene>
<protein>
    <submittedName>
        <fullName evidence="4">Adenosine nucleotide hydrolase NudE</fullName>
    </submittedName>
</protein>
<evidence type="ECO:0000256" key="1">
    <source>
        <dbReference type="ARBA" id="ARBA00001946"/>
    </source>
</evidence>
<dbReference type="PROSITE" id="PS51462">
    <property type="entry name" value="NUDIX"/>
    <property type="match status" value="1"/>
</dbReference>
<evidence type="ECO:0000313" key="4">
    <source>
        <dbReference type="EMBL" id="QDV54018.1"/>
    </source>
</evidence>
<dbReference type="AlphaFoldDB" id="A0A518ILP6"/>
<dbReference type="Pfam" id="PF00293">
    <property type="entry name" value="NUDIX"/>
    <property type="match status" value="1"/>
</dbReference>
<sequence>MTHIDLKENKPVMKIRAKVIISLINQGQVLLSEGVDPIRDFHFYVPVGGGVEFGETLLAAAKRELSEELGVTGHELEFLNFHECIFEFQGIPEHEIMFHYFCDIDDAVREALPETGTESDGEPFQISWLTRTELETVREQLVPPPIIDDLSSRLL</sequence>
<organism evidence="4 5">
    <name type="scientific">Gimesia fumaroli</name>
    <dbReference type="NCBI Taxonomy" id="2527976"/>
    <lineage>
        <taxon>Bacteria</taxon>
        <taxon>Pseudomonadati</taxon>
        <taxon>Planctomycetota</taxon>
        <taxon>Planctomycetia</taxon>
        <taxon>Planctomycetales</taxon>
        <taxon>Planctomycetaceae</taxon>
        <taxon>Gimesia</taxon>
    </lineage>
</organism>
<evidence type="ECO:0000313" key="5">
    <source>
        <dbReference type="Proteomes" id="UP000318313"/>
    </source>
</evidence>
<dbReference type="InterPro" id="IPR015797">
    <property type="entry name" value="NUDIX_hydrolase-like_dom_sf"/>
</dbReference>
<dbReference type="SUPFAM" id="SSF55811">
    <property type="entry name" value="Nudix"/>
    <property type="match status" value="1"/>
</dbReference>
<dbReference type="Gene3D" id="3.90.79.10">
    <property type="entry name" value="Nucleoside Triphosphate Pyrophosphohydrolase"/>
    <property type="match status" value="1"/>
</dbReference>
<dbReference type="PANTHER" id="PTHR43046">
    <property type="entry name" value="GDP-MANNOSE MANNOSYL HYDROLASE"/>
    <property type="match status" value="1"/>
</dbReference>
<dbReference type="PANTHER" id="PTHR43046:SF14">
    <property type="entry name" value="MUTT_NUDIX FAMILY PROTEIN"/>
    <property type="match status" value="1"/>
</dbReference>
<dbReference type="KEGG" id="gfm:Enr17x_61010"/>
<evidence type="ECO:0000259" key="3">
    <source>
        <dbReference type="PROSITE" id="PS51462"/>
    </source>
</evidence>